<dbReference type="CDD" id="cd07989">
    <property type="entry name" value="LPLAT_AGPAT-like"/>
    <property type="match status" value="1"/>
</dbReference>
<name>A0A7W7YKV4_9BACT</name>
<organism evidence="5 6">
    <name type="scientific">Prosthecobacter dejongeii</name>
    <dbReference type="NCBI Taxonomy" id="48465"/>
    <lineage>
        <taxon>Bacteria</taxon>
        <taxon>Pseudomonadati</taxon>
        <taxon>Verrucomicrobiota</taxon>
        <taxon>Verrucomicrobiia</taxon>
        <taxon>Verrucomicrobiales</taxon>
        <taxon>Verrucomicrobiaceae</taxon>
        <taxon>Prosthecobacter</taxon>
    </lineage>
</organism>
<dbReference type="RefSeq" id="WP_184208538.1">
    <property type="nucleotide sequence ID" value="NZ_JACHIF010000004.1"/>
</dbReference>
<gene>
    <name evidence="5" type="ORF">HNQ64_002323</name>
</gene>
<evidence type="ECO:0000313" key="6">
    <source>
        <dbReference type="Proteomes" id="UP000534294"/>
    </source>
</evidence>
<dbReference type="SMART" id="SM00563">
    <property type="entry name" value="PlsC"/>
    <property type="match status" value="1"/>
</dbReference>
<feature type="domain" description="Phospholipid/glycerol acyltransferase" evidence="4">
    <location>
        <begin position="30"/>
        <end position="151"/>
    </location>
</feature>
<keyword evidence="2 5" id="KW-0808">Transferase</keyword>
<keyword evidence="3 5" id="KW-0012">Acyltransferase</keyword>
<dbReference type="GO" id="GO:0003841">
    <property type="term" value="F:1-acylglycerol-3-phosphate O-acyltransferase activity"/>
    <property type="evidence" value="ECO:0007669"/>
    <property type="project" value="TreeGrafter"/>
</dbReference>
<dbReference type="InterPro" id="IPR002123">
    <property type="entry name" value="Plipid/glycerol_acylTrfase"/>
</dbReference>
<sequence>MISGLIAGSLRMATGALARWHGCGPELRQRIYFANHTSNLDGPLLWASLPAPLRMRTRMVAAHDYWSLGKLRPWLAQSVFHAVLIERKKPTAECNPLDTMLQALGDDHSLIIFPEGGRQTSPDPQPFKVGLFHLAKRRPDVELVPVWMENLNRILPKGEFLPAPLLCSLVFGTPIRLEVGETKVDFLERARQSVICLRETTCS</sequence>
<evidence type="ECO:0000256" key="1">
    <source>
        <dbReference type="ARBA" id="ARBA00005189"/>
    </source>
</evidence>
<proteinExistence type="predicted"/>
<accession>A0A7W7YKV4</accession>
<dbReference type="GO" id="GO:0006654">
    <property type="term" value="P:phosphatidic acid biosynthetic process"/>
    <property type="evidence" value="ECO:0007669"/>
    <property type="project" value="TreeGrafter"/>
</dbReference>
<evidence type="ECO:0000256" key="3">
    <source>
        <dbReference type="ARBA" id="ARBA00023315"/>
    </source>
</evidence>
<dbReference type="PANTHER" id="PTHR10434">
    <property type="entry name" value="1-ACYL-SN-GLYCEROL-3-PHOSPHATE ACYLTRANSFERASE"/>
    <property type="match status" value="1"/>
</dbReference>
<dbReference type="Pfam" id="PF01553">
    <property type="entry name" value="Acyltransferase"/>
    <property type="match status" value="1"/>
</dbReference>
<dbReference type="EMBL" id="JACHIF010000004">
    <property type="protein sequence ID" value="MBB5038065.1"/>
    <property type="molecule type" value="Genomic_DNA"/>
</dbReference>
<dbReference type="SUPFAM" id="SSF69593">
    <property type="entry name" value="Glycerol-3-phosphate (1)-acyltransferase"/>
    <property type="match status" value="1"/>
</dbReference>
<dbReference type="Proteomes" id="UP000534294">
    <property type="component" value="Unassembled WGS sequence"/>
</dbReference>
<protein>
    <submittedName>
        <fullName evidence="5">1-acyl-sn-glycerol-3-phosphate acyltransferase</fullName>
    </submittedName>
</protein>
<reference evidence="5 6" key="1">
    <citation type="submission" date="2020-08" db="EMBL/GenBank/DDBJ databases">
        <title>Genomic Encyclopedia of Type Strains, Phase IV (KMG-IV): sequencing the most valuable type-strain genomes for metagenomic binning, comparative biology and taxonomic classification.</title>
        <authorList>
            <person name="Goeker M."/>
        </authorList>
    </citation>
    <scope>NUCLEOTIDE SEQUENCE [LARGE SCALE GENOMIC DNA]</scope>
    <source>
        <strain evidence="5 6">DSM 12251</strain>
    </source>
</reference>
<evidence type="ECO:0000256" key="2">
    <source>
        <dbReference type="ARBA" id="ARBA00022679"/>
    </source>
</evidence>
<evidence type="ECO:0000259" key="4">
    <source>
        <dbReference type="SMART" id="SM00563"/>
    </source>
</evidence>
<keyword evidence="6" id="KW-1185">Reference proteome</keyword>
<dbReference type="PANTHER" id="PTHR10434:SF11">
    <property type="entry name" value="1-ACYL-SN-GLYCEROL-3-PHOSPHATE ACYLTRANSFERASE"/>
    <property type="match status" value="1"/>
</dbReference>
<comment type="caution">
    <text evidence="5">The sequence shown here is derived from an EMBL/GenBank/DDBJ whole genome shotgun (WGS) entry which is preliminary data.</text>
</comment>
<dbReference type="AlphaFoldDB" id="A0A7W7YKV4"/>
<evidence type="ECO:0000313" key="5">
    <source>
        <dbReference type="EMBL" id="MBB5038065.1"/>
    </source>
</evidence>
<comment type="pathway">
    <text evidence="1">Lipid metabolism.</text>
</comment>